<evidence type="ECO:0000256" key="1">
    <source>
        <dbReference type="ARBA" id="ARBA00022705"/>
    </source>
</evidence>
<evidence type="ECO:0000256" key="9">
    <source>
        <dbReference type="ARBA" id="ARBA00067609"/>
    </source>
</evidence>
<dbReference type="Gene3D" id="2.60.260.20">
    <property type="entry name" value="Urease metallochaperone UreE, N-terminal domain"/>
    <property type="match status" value="2"/>
</dbReference>
<dbReference type="InterPro" id="IPR001305">
    <property type="entry name" value="HSP_DnaJ_Cys-rich_dom"/>
</dbReference>
<evidence type="ECO:0000256" key="3">
    <source>
        <dbReference type="ARBA" id="ARBA00022737"/>
    </source>
</evidence>
<evidence type="ECO:0000259" key="13">
    <source>
        <dbReference type="PROSITE" id="PS51188"/>
    </source>
</evidence>
<dbReference type="InterPro" id="IPR002939">
    <property type="entry name" value="DnaJ_C"/>
</dbReference>
<dbReference type="CDD" id="cd10747">
    <property type="entry name" value="DnaJ_C"/>
    <property type="match status" value="1"/>
</dbReference>
<dbReference type="PANTHER" id="PTHR43096:SF10">
    <property type="entry name" value="CHAPERONE PROTEIN DNAJ A6, CHLOROPLASTIC"/>
    <property type="match status" value="1"/>
</dbReference>
<name>A0A448V0W6_9FIRM</name>
<dbReference type="GO" id="GO:0051082">
    <property type="term" value="F:unfolded protein binding"/>
    <property type="evidence" value="ECO:0007669"/>
    <property type="project" value="UniProtKB-UniRule"/>
</dbReference>
<evidence type="ECO:0000256" key="8">
    <source>
        <dbReference type="ARBA" id="ARBA00061004"/>
    </source>
</evidence>
<keyword evidence="5 10" id="KW-0862">Zinc</keyword>
<dbReference type="CDD" id="cd10719">
    <property type="entry name" value="DnaJ_zf"/>
    <property type="match status" value="1"/>
</dbReference>
<dbReference type="Gene3D" id="1.10.287.110">
    <property type="entry name" value="DnaJ domain"/>
    <property type="match status" value="1"/>
</dbReference>
<dbReference type="AlphaFoldDB" id="A0A448V0W6"/>
<dbReference type="GO" id="GO:0006260">
    <property type="term" value="P:DNA replication"/>
    <property type="evidence" value="ECO:0007669"/>
    <property type="project" value="UniProtKB-KW"/>
</dbReference>
<feature type="domain" description="J" evidence="12">
    <location>
        <begin position="6"/>
        <end position="71"/>
    </location>
</feature>
<dbReference type="PROSITE" id="PS00636">
    <property type="entry name" value="DNAJ_1"/>
    <property type="match status" value="1"/>
</dbReference>
<dbReference type="GO" id="GO:0005737">
    <property type="term" value="C:cytoplasm"/>
    <property type="evidence" value="ECO:0007669"/>
    <property type="project" value="UniProtKB-SubCell"/>
</dbReference>
<comment type="subunit">
    <text evidence="10">Homodimer.</text>
</comment>
<keyword evidence="1 10" id="KW-0235">DNA replication</keyword>
<dbReference type="SUPFAM" id="SSF57938">
    <property type="entry name" value="DnaJ/Hsp40 cysteine-rich domain"/>
    <property type="match status" value="1"/>
</dbReference>
<evidence type="ECO:0000313" key="15">
    <source>
        <dbReference type="Proteomes" id="UP000269544"/>
    </source>
</evidence>
<feature type="binding site" evidence="10">
    <location>
        <position position="206"/>
    </location>
    <ligand>
        <name>Zn(2+)</name>
        <dbReference type="ChEBI" id="CHEBI:29105"/>
        <label>1</label>
    </ligand>
</feature>
<keyword evidence="2 10" id="KW-0479">Metal-binding</keyword>
<keyword evidence="10" id="KW-0963">Cytoplasm</keyword>
<evidence type="ECO:0000313" key="14">
    <source>
        <dbReference type="EMBL" id="VEJ35223.1"/>
    </source>
</evidence>
<dbReference type="EMBL" id="LR134523">
    <property type="protein sequence ID" value="VEJ35223.1"/>
    <property type="molecule type" value="Genomic_DNA"/>
</dbReference>
<gene>
    <name evidence="14" type="primary">dnaJ_1</name>
    <name evidence="10" type="synonym">dnaJ</name>
    <name evidence="14" type="ORF">NCTC13079_00575</name>
</gene>
<feature type="binding site" evidence="10">
    <location>
        <position position="149"/>
    </location>
    <ligand>
        <name>Zn(2+)</name>
        <dbReference type="ChEBI" id="CHEBI:29105"/>
        <label>1</label>
    </ligand>
</feature>
<dbReference type="CDD" id="cd06257">
    <property type="entry name" value="DnaJ"/>
    <property type="match status" value="1"/>
</dbReference>
<dbReference type="PROSITE" id="PS51188">
    <property type="entry name" value="ZF_CR"/>
    <property type="match status" value="1"/>
</dbReference>
<feature type="binding site" evidence="10">
    <location>
        <position position="166"/>
    </location>
    <ligand>
        <name>Zn(2+)</name>
        <dbReference type="ChEBI" id="CHEBI:29105"/>
        <label>2</label>
    </ligand>
</feature>
<feature type="binding site" evidence="10">
    <location>
        <position position="192"/>
    </location>
    <ligand>
        <name>Zn(2+)</name>
        <dbReference type="ChEBI" id="CHEBI:29105"/>
        <label>2</label>
    </ligand>
</feature>
<keyword evidence="4 10" id="KW-0863">Zinc-finger</keyword>
<dbReference type="InterPro" id="IPR018253">
    <property type="entry name" value="DnaJ_domain_CS"/>
</dbReference>
<dbReference type="Pfam" id="PF01556">
    <property type="entry name" value="DnaJ_C"/>
    <property type="match status" value="1"/>
</dbReference>
<dbReference type="InterPro" id="IPR036410">
    <property type="entry name" value="HSP_DnaJ_Cys-rich_dom_sf"/>
</dbReference>
<proteinExistence type="inferred from homology"/>
<evidence type="ECO:0000256" key="11">
    <source>
        <dbReference type="PROSITE-ProRule" id="PRU00546"/>
    </source>
</evidence>
<dbReference type="HAMAP" id="MF_01152">
    <property type="entry name" value="DnaJ"/>
    <property type="match status" value="1"/>
</dbReference>
<dbReference type="Pfam" id="PF00684">
    <property type="entry name" value="DnaJ_CXXCXGXG"/>
    <property type="match status" value="1"/>
</dbReference>
<comment type="subcellular location">
    <subcellularLocation>
        <location evidence="10">Cytoplasm</location>
    </subcellularLocation>
</comment>
<evidence type="ECO:0000256" key="4">
    <source>
        <dbReference type="ARBA" id="ARBA00022771"/>
    </source>
</evidence>
<evidence type="ECO:0000259" key="12">
    <source>
        <dbReference type="PROSITE" id="PS50076"/>
    </source>
</evidence>
<keyword evidence="15" id="KW-1185">Reference proteome</keyword>
<keyword evidence="3 10" id="KW-0677">Repeat</keyword>
<dbReference type="NCBIfam" id="TIGR02349">
    <property type="entry name" value="DnaJ_bact"/>
    <property type="match status" value="1"/>
</dbReference>
<evidence type="ECO:0000256" key="2">
    <source>
        <dbReference type="ARBA" id="ARBA00022723"/>
    </source>
</evidence>
<dbReference type="Gene3D" id="2.10.230.10">
    <property type="entry name" value="Heat shock protein DnaJ, cysteine-rich domain"/>
    <property type="match status" value="1"/>
</dbReference>
<feature type="repeat" description="CXXCXGXG motif" evidence="10">
    <location>
        <begin position="166"/>
        <end position="173"/>
    </location>
</feature>
<dbReference type="SUPFAM" id="SSF49493">
    <property type="entry name" value="HSP40/DnaJ peptide-binding domain"/>
    <property type="match status" value="2"/>
</dbReference>
<feature type="binding site" evidence="10">
    <location>
        <position position="152"/>
    </location>
    <ligand>
        <name>Zn(2+)</name>
        <dbReference type="ChEBI" id="CHEBI:29105"/>
        <label>1</label>
    </ligand>
</feature>
<dbReference type="FunFam" id="1.10.287.110:FF:000034">
    <property type="entry name" value="Chaperone protein DnaJ"/>
    <property type="match status" value="1"/>
</dbReference>
<feature type="repeat" description="CXXCXGXG motif" evidence="10">
    <location>
        <begin position="149"/>
        <end position="156"/>
    </location>
</feature>
<dbReference type="GO" id="GO:0008270">
    <property type="term" value="F:zinc ion binding"/>
    <property type="evidence" value="ECO:0007669"/>
    <property type="project" value="UniProtKB-UniRule"/>
</dbReference>
<organism evidence="14 15">
    <name type="scientific">Aedoeadaptatus ivorii</name>
    <dbReference type="NCBI Taxonomy" id="54006"/>
    <lineage>
        <taxon>Bacteria</taxon>
        <taxon>Bacillati</taxon>
        <taxon>Bacillota</taxon>
        <taxon>Tissierellia</taxon>
        <taxon>Tissierellales</taxon>
        <taxon>Peptoniphilaceae</taxon>
        <taxon>Aedoeadaptatus</taxon>
    </lineage>
</organism>
<dbReference type="Proteomes" id="UP000269544">
    <property type="component" value="Chromosome"/>
</dbReference>
<feature type="repeat" description="CXXCXGXG motif" evidence="10">
    <location>
        <begin position="192"/>
        <end position="199"/>
    </location>
</feature>
<comment type="similarity">
    <text evidence="8 10">Belongs to the DnaJ family.</text>
</comment>
<protein>
    <recommendedName>
        <fullName evidence="9 10">Chaperone protein DnaJ</fullName>
    </recommendedName>
</protein>
<feature type="binding site" evidence="10">
    <location>
        <position position="209"/>
    </location>
    <ligand>
        <name>Zn(2+)</name>
        <dbReference type="ChEBI" id="CHEBI:29105"/>
        <label>1</label>
    </ligand>
</feature>
<comment type="cofactor">
    <cofactor evidence="10">
        <name>Zn(2+)</name>
        <dbReference type="ChEBI" id="CHEBI:29105"/>
    </cofactor>
    <text evidence="10">Binds 2 Zn(2+) ions per monomer.</text>
</comment>
<feature type="binding site" evidence="10">
    <location>
        <position position="195"/>
    </location>
    <ligand>
        <name>Zn(2+)</name>
        <dbReference type="ChEBI" id="CHEBI:29105"/>
        <label>2</label>
    </ligand>
</feature>
<dbReference type="GO" id="GO:0031072">
    <property type="term" value="F:heat shock protein binding"/>
    <property type="evidence" value="ECO:0007669"/>
    <property type="project" value="InterPro"/>
</dbReference>
<dbReference type="GO" id="GO:0005524">
    <property type="term" value="F:ATP binding"/>
    <property type="evidence" value="ECO:0007669"/>
    <property type="project" value="InterPro"/>
</dbReference>
<dbReference type="GO" id="GO:0009408">
    <property type="term" value="P:response to heat"/>
    <property type="evidence" value="ECO:0007669"/>
    <property type="project" value="InterPro"/>
</dbReference>
<accession>A0A448V0W6</accession>
<evidence type="ECO:0000256" key="6">
    <source>
        <dbReference type="ARBA" id="ARBA00023186"/>
    </source>
</evidence>
<dbReference type="GO" id="GO:0042026">
    <property type="term" value="P:protein refolding"/>
    <property type="evidence" value="ECO:0007669"/>
    <property type="project" value="TreeGrafter"/>
</dbReference>
<dbReference type="Pfam" id="PF00226">
    <property type="entry name" value="DnaJ"/>
    <property type="match status" value="1"/>
</dbReference>
<dbReference type="InterPro" id="IPR008971">
    <property type="entry name" value="HSP40/DnaJ_pept-bd"/>
</dbReference>
<dbReference type="PRINTS" id="PR00625">
    <property type="entry name" value="JDOMAIN"/>
</dbReference>
<feature type="zinc finger region" description="CR-type" evidence="11">
    <location>
        <begin position="136"/>
        <end position="218"/>
    </location>
</feature>
<dbReference type="PROSITE" id="PS50076">
    <property type="entry name" value="DNAJ_2"/>
    <property type="match status" value="1"/>
</dbReference>
<dbReference type="InterPro" id="IPR001623">
    <property type="entry name" value="DnaJ_domain"/>
</dbReference>
<feature type="domain" description="CR-type" evidence="13">
    <location>
        <begin position="136"/>
        <end position="218"/>
    </location>
</feature>
<dbReference type="NCBIfam" id="NF008035">
    <property type="entry name" value="PRK10767.1"/>
    <property type="match status" value="1"/>
</dbReference>
<keyword evidence="10 14" id="KW-0346">Stress response</keyword>
<dbReference type="InterPro" id="IPR036869">
    <property type="entry name" value="J_dom_sf"/>
</dbReference>
<evidence type="ECO:0000256" key="7">
    <source>
        <dbReference type="ARBA" id="ARBA00053423"/>
    </source>
</evidence>
<comment type="function">
    <text evidence="7 10">Participates actively in the response to hyperosmotic and heat shock by preventing the aggregation of stress-denatured proteins and by disaggregating proteins, also in an autonomous, DnaK-independent fashion. Unfolded proteins bind initially to DnaJ; upon interaction with the DnaJ-bound protein, DnaK hydrolyzes its bound ATP, resulting in the formation of a stable complex. GrpE releases ADP from DnaK; ATP binding to DnaK triggers the release of the substrate protein, thus completing the reaction cycle. Several rounds of ATP-dependent interactions between DnaJ, DnaK and GrpE are required for fully efficient folding. Also involved, together with DnaK and GrpE, in the DNA replication of plasmids through activation of initiation proteins.</text>
</comment>
<dbReference type="FunFam" id="2.10.230.10:FF:000002">
    <property type="entry name" value="Molecular chaperone DnaJ"/>
    <property type="match status" value="1"/>
</dbReference>
<comment type="domain">
    <text evidence="10">The J domain is necessary and sufficient to stimulate DnaK ATPase activity. Zinc center 1 plays an important role in the autonomous, DnaK-independent chaperone activity of DnaJ. Zinc center 2 is essential for interaction with DnaK and for DnaJ activity.</text>
</comment>
<dbReference type="SUPFAM" id="SSF46565">
    <property type="entry name" value="Chaperone J-domain"/>
    <property type="match status" value="1"/>
</dbReference>
<keyword evidence="6 10" id="KW-0143">Chaperone</keyword>
<reference evidence="14 15" key="1">
    <citation type="submission" date="2018-12" db="EMBL/GenBank/DDBJ databases">
        <authorList>
            <consortium name="Pathogen Informatics"/>
        </authorList>
    </citation>
    <scope>NUCLEOTIDE SEQUENCE [LARGE SCALE GENOMIC DNA]</scope>
    <source>
        <strain evidence="14 15">NCTC13079</strain>
    </source>
</reference>
<dbReference type="KEGG" id="piv:NCTC13079_00575"/>
<dbReference type="SMART" id="SM00271">
    <property type="entry name" value="DnaJ"/>
    <property type="match status" value="1"/>
</dbReference>
<feature type="repeat" description="CXXCXGXG motif" evidence="10">
    <location>
        <begin position="206"/>
        <end position="213"/>
    </location>
</feature>
<dbReference type="PANTHER" id="PTHR43096">
    <property type="entry name" value="DNAJ HOMOLOG 1, MITOCHONDRIAL-RELATED"/>
    <property type="match status" value="1"/>
</dbReference>
<evidence type="ECO:0000256" key="10">
    <source>
        <dbReference type="HAMAP-Rule" id="MF_01152"/>
    </source>
</evidence>
<sequence length="377" mass="41673">MVCMRDFYEILEIERDASMTEVKKAYRKKAKQYHPDLHPGDEEAEHKFKEVNLAYEVLSDESKRQTYDLYGEDGLRNEYAGGGGGFGFGDIFGDLFDIFGGGFGANFSSGNTAKAPRDGGHIRYDLNLTFKEAVFGTEKDIQIRRTETCSRCGGTGAEEGTDIHTCDKCGGSGQVREGTNSAFGRFVRVVPCDECGGTGKIIEEPCKHCKGAGRETINRKLHIRIPAGVDDRSVITMTGEGHAGENGGQPGTVYVYLHIEEDAIFKRLGQDLYVEIPIRYEDAVLGGTIQVPTLKEIIDYEIPAGTQGGETFRIEGEGVPYLRREGAGDLLFTVNILVPKKISREYREQLESLRAVAGGKKSEDEKGFLQKIKDFFE</sequence>
<dbReference type="FunFam" id="2.60.260.20:FF:000005">
    <property type="entry name" value="Chaperone protein dnaJ 1, mitochondrial"/>
    <property type="match status" value="1"/>
</dbReference>
<evidence type="ECO:0000256" key="5">
    <source>
        <dbReference type="ARBA" id="ARBA00022833"/>
    </source>
</evidence>
<dbReference type="InterPro" id="IPR012724">
    <property type="entry name" value="DnaJ"/>
</dbReference>
<feature type="binding site" evidence="10">
    <location>
        <position position="169"/>
    </location>
    <ligand>
        <name>Zn(2+)</name>
        <dbReference type="ChEBI" id="CHEBI:29105"/>
        <label>2</label>
    </ligand>
</feature>